<organism evidence="8">
    <name type="scientific">marine sediment metagenome</name>
    <dbReference type="NCBI Taxonomy" id="412755"/>
    <lineage>
        <taxon>unclassified sequences</taxon>
        <taxon>metagenomes</taxon>
        <taxon>ecological metagenomes</taxon>
    </lineage>
</organism>
<evidence type="ECO:0000256" key="5">
    <source>
        <dbReference type="ARBA" id="ARBA00023308"/>
    </source>
</evidence>
<dbReference type="Pfam" id="PF00370">
    <property type="entry name" value="FGGY_N"/>
    <property type="match status" value="1"/>
</dbReference>
<dbReference type="GO" id="GO:0019301">
    <property type="term" value="P:rhamnose catabolic process"/>
    <property type="evidence" value="ECO:0007669"/>
    <property type="project" value="InterPro"/>
</dbReference>
<evidence type="ECO:0000256" key="2">
    <source>
        <dbReference type="ARBA" id="ARBA00022741"/>
    </source>
</evidence>
<evidence type="ECO:0000259" key="7">
    <source>
        <dbReference type="Pfam" id="PF02782"/>
    </source>
</evidence>
<evidence type="ECO:0000313" key="8">
    <source>
        <dbReference type="EMBL" id="KKM15197.1"/>
    </source>
</evidence>
<evidence type="ECO:0008006" key="9">
    <source>
        <dbReference type="Google" id="ProtNLM"/>
    </source>
</evidence>
<gene>
    <name evidence="8" type="ORF">LCGC14_1698500</name>
</gene>
<dbReference type="InterPro" id="IPR018484">
    <property type="entry name" value="FGGY_N"/>
</dbReference>
<accession>A0A0F9HJ87</accession>
<feature type="domain" description="Carbohydrate kinase FGGY N-terminal" evidence="6">
    <location>
        <begin position="3"/>
        <end position="247"/>
    </location>
</feature>
<dbReference type="CDD" id="cd07771">
    <property type="entry name" value="ASKHA_NBD_FGGY_RhaB-like"/>
    <property type="match status" value="1"/>
</dbReference>
<feature type="domain" description="Carbohydrate kinase FGGY C-terminal" evidence="7">
    <location>
        <begin position="262"/>
        <end position="453"/>
    </location>
</feature>
<dbReference type="PANTHER" id="PTHR43095:SF2">
    <property type="entry name" value="GLUCONOKINASE"/>
    <property type="match status" value="1"/>
</dbReference>
<dbReference type="PIRSF" id="PIRSF000538">
    <property type="entry name" value="GlpK"/>
    <property type="match status" value="1"/>
</dbReference>
<dbReference type="PANTHER" id="PTHR43095">
    <property type="entry name" value="SUGAR KINASE"/>
    <property type="match status" value="1"/>
</dbReference>
<protein>
    <recommendedName>
        <fullName evidence="9">Rhamnulokinase</fullName>
    </recommendedName>
</protein>
<dbReference type="EMBL" id="LAZR01014963">
    <property type="protein sequence ID" value="KKM15197.1"/>
    <property type="molecule type" value="Genomic_DNA"/>
</dbReference>
<dbReference type="SUPFAM" id="SSF53067">
    <property type="entry name" value="Actin-like ATPase domain"/>
    <property type="match status" value="2"/>
</dbReference>
<dbReference type="InterPro" id="IPR050406">
    <property type="entry name" value="FGGY_Carb_Kinase"/>
</dbReference>
<evidence type="ECO:0000256" key="1">
    <source>
        <dbReference type="ARBA" id="ARBA00022679"/>
    </source>
</evidence>
<keyword evidence="4" id="KW-0067">ATP-binding</keyword>
<dbReference type="Gene3D" id="3.30.420.40">
    <property type="match status" value="2"/>
</dbReference>
<dbReference type="InterPro" id="IPR018485">
    <property type="entry name" value="FGGY_C"/>
</dbReference>
<dbReference type="GO" id="GO:0008993">
    <property type="term" value="F:rhamnulokinase activity"/>
    <property type="evidence" value="ECO:0007669"/>
    <property type="project" value="InterPro"/>
</dbReference>
<dbReference type="InterPro" id="IPR043129">
    <property type="entry name" value="ATPase_NBD"/>
</dbReference>
<dbReference type="InterPro" id="IPR000577">
    <property type="entry name" value="Carb_kinase_FGGY"/>
</dbReference>
<evidence type="ECO:0000259" key="6">
    <source>
        <dbReference type="Pfam" id="PF00370"/>
    </source>
</evidence>
<dbReference type="InterPro" id="IPR013449">
    <property type="entry name" value="Rhamnulokinase"/>
</dbReference>
<dbReference type="GO" id="GO:0005524">
    <property type="term" value="F:ATP binding"/>
    <property type="evidence" value="ECO:0007669"/>
    <property type="project" value="UniProtKB-KW"/>
</dbReference>
<dbReference type="AlphaFoldDB" id="A0A0F9HJ87"/>
<keyword evidence="2" id="KW-0547">Nucleotide-binding</keyword>
<keyword evidence="5" id="KW-0684">Rhamnose metabolism</keyword>
<dbReference type="Pfam" id="PF02782">
    <property type="entry name" value="FGGY_C"/>
    <property type="match status" value="1"/>
</dbReference>
<evidence type="ECO:0000256" key="4">
    <source>
        <dbReference type="ARBA" id="ARBA00022840"/>
    </source>
</evidence>
<reference evidence="8" key="1">
    <citation type="journal article" date="2015" name="Nature">
        <title>Complex archaea that bridge the gap between prokaryotes and eukaryotes.</title>
        <authorList>
            <person name="Spang A."/>
            <person name="Saw J.H."/>
            <person name="Jorgensen S.L."/>
            <person name="Zaremba-Niedzwiedzka K."/>
            <person name="Martijn J."/>
            <person name="Lind A.E."/>
            <person name="van Eijk R."/>
            <person name="Schleper C."/>
            <person name="Guy L."/>
            <person name="Ettema T.J."/>
        </authorList>
    </citation>
    <scope>NUCLEOTIDE SEQUENCE</scope>
</reference>
<keyword evidence="1" id="KW-0808">Transferase</keyword>
<sequence length="503" mass="57665">MNIIAIDLGASNGRVIVGKFDNEKNLELEIIFRFKNYGVSMKDSLYWDILHIFEKIKKGLRKCSEKYKDDRFVSLGLTTWGVDFVLLDECDELLSPVYHYRDSRTKGIPGKLFEIVPRKEIFNQTGIQFMQINTINQLYSMIEHKSPKLSIAKTFMMLPDFINFLLSGVKYCEYSVATTSQLYNPITRNWAFDLITKLGLNPDWFGEIIQPGTILGNIQEHIAKETGISNMTKVIVPPTHDTGSAVVAVPVDMDKYKLGEWAYLSSGTWSLLGVERAEPLINENVLQFNFTNEGGFNNTIRFLKNITGLWLIQECKRIWEKKGLRLSWDKIEQEALESQAFQNFFYPDDPSFLNPTDMIEEIKNYCEIHDQTPPQTVGQISRAIFENLAFRYRQVFDQLEILTGKKIKILFIIGGGSQNNLLNQFTANVLNIPVKAGPVEATAIGNILVQALALGEIKNIIDLRYVVKSSFKIKEYFPKDNENWDNAYKEYLTKINNSNGDKY</sequence>
<evidence type="ECO:0000256" key="3">
    <source>
        <dbReference type="ARBA" id="ARBA00022777"/>
    </source>
</evidence>
<comment type="caution">
    <text evidence="8">The sequence shown here is derived from an EMBL/GenBank/DDBJ whole genome shotgun (WGS) entry which is preliminary data.</text>
</comment>
<proteinExistence type="predicted"/>
<name>A0A0F9HJ87_9ZZZZ</name>
<keyword evidence="3" id="KW-0418">Kinase</keyword>